<reference evidence="5" key="2">
    <citation type="submission" date="2023-05" db="EMBL/GenBank/DDBJ databases">
        <authorList>
            <consortium name="Lawrence Berkeley National Laboratory"/>
            <person name="Steindorff A."/>
            <person name="Hensen N."/>
            <person name="Bonometti L."/>
            <person name="Westerberg I."/>
            <person name="Brannstrom I.O."/>
            <person name="Guillou S."/>
            <person name="Cros-Aarteil S."/>
            <person name="Calhoun S."/>
            <person name="Haridas S."/>
            <person name="Kuo A."/>
            <person name="Mondo S."/>
            <person name="Pangilinan J."/>
            <person name="Riley R."/>
            <person name="Labutti K."/>
            <person name="Andreopoulos B."/>
            <person name="Lipzen A."/>
            <person name="Chen C."/>
            <person name="Yanf M."/>
            <person name="Daum C."/>
            <person name="Ng V."/>
            <person name="Clum A."/>
            <person name="Ohm R."/>
            <person name="Martin F."/>
            <person name="Silar P."/>
            <person name="Natvig D."/>
            <person name="Lalanne C."/>
            <person name="Gautier V."/>
            <person name="Ament-Velasquez S.L."/>
            <person name="Kruys A."/>
            <person name="Hutchinson M.I."/>
            <person name="Powell A.J."/>
            <person name="Barry K."/>
            <person name="Miller A.N."/>
            <person name="Grigoriev I.V."/>
            <person name="Debuchy R."/>
            <person name="Gladieux P."/>
            <person name="Thoren M.H."/>
            <person name="Johannesson H."/>
        </authorList>
    </citation>
    <scope>NUCLEOTIDE SEQUENCE</scope>
    <source>
        <strain evidence="5">CBS 123565</strain>
    </source>
</reference>
<dbReference type="GO" id="GO:0032259">
    <property type="term" value="P:methylation"/>
    <property type="evidence" value="ECO:0007669"/>
    <property type="project" value="UniProtKB-KW"/>
</dbReference>
<dbReference type="Pfam" id="PF00891">
    <property type="entry name" value="Methyltransf_2"/>
    <property type="match status" value="1"/>
</dbReference>
<gene>
    <name evidence="5" type="ORF">BT67DRAFT_475206</name>
</gene>
<dbReference type="AlphaFoldDB" id="A0AAN6USJ7"/>
<organism evidence="5 6">
    <name type="scientific">Trichocladium antarcticum</name>
    <dbReference type="NCBI Taxonomy" id="1450529"/>
    <lineage>
        <taxon>Eukaryota</taxon>
        <taxon>Fungi</taxon>
        <taxon>Dikarya</taxon>
        <taxon>Ascomycota</taxon>
        <taxon>Pezizomycotina</taxon>
        <taxon>Sordariomycetes</taxon>
        <taxon>Sordariomycetidae</taxon>
        <taxon>Sordariales</taxon>
        <taxon>Chaetomiaceae</taxon>
        <taxon>Trichocladium</taxon>
    </lineage>
</organism>
<dbReference type="InterPro" id="IPR029063">
    <property type="entry name" value="SAM-dependent_MTases_sf"/>
</dbReference>
<proteinExistence type="predicted"/>
<protein>
    <submittedName>
        <fullName evidence="5">S-adenosyl-L-methionine-dependent methyltransferase</fullName>
    </submittedName>
</protein>
<keyword evidence="6" id="KW-1185">Reference proteome</keyword>
<dbReference type="Proteomes" id="UP001304895">
    <property type="component" value="Unassembled WGS sequence"/>
</dbReference>
<dbReference type="PANTHER" id="PTHR43712:SF5">
    <property type="entry name" value="O-METHYLTRANSFERASE ASQN-RELATED"/>
    <property type="match status" value="1"/>
</dbReference>
<dbReference type="InterPro" id="IPR036388">
    <property type="entry name" value="WH-like_DNA-bd_sf"/>
</dbReference>
<keyword evidence="3" id="KW-0949">S-adenosyl-L-methionine</keyword>
<feature type="domain" description="O-methyltransferase C-terminal" evidence="4">
    <location>
        <begin position="196"/>
        <end position="403"/>
    </location>
</feature>
<dbReference type="GO" id="GO:0008171">
    <property type="term" value="F:O-methyltransferase activity"/>
    <property type="evidence" value="ECO:0007669"/>
    <property type="project" value="InterPro"/>
</dbReference>
<evidence type="ECO:0000256" key="2">
    <source>
        <dbReference type="ARBA" id="ARBA00022679"/>
    </source>
</evidence>
<sequence>MAPNPPLMSQLAKEISLHTETITKYIEHGKWPHPSFDADGPPHPIPEAEAEDKLSAARDALIEATKALHALAVGPTETTRFFCTNEINLVGAMQVLCKFNVPQHVPIQGDISLRGLSGKTDMGEALLSRFLRMAAANYYFSEPRPGFFAHTAWSRLLASDEKMRACIWCRHAEMVPAVAKLPDAVERFPESAEPQETAFGLAFGDTFFGYKEKNPEHMVKFGLFVDAFAGGNAVDSAESIARAYAWGQLPRGSLVVDVGGGIGHISAAIARQHAHLEFNIQDFGDLAGESSALLEQKGVSDRARFSPHNFFDPQPEAARGAAVYFLRNILHNWSDPYCHRILKPIVEAMDHGSRIVICDIVLPEPNTIPKTQEAQVRALDLIMLSMFNAKERSHEDWQELFTSVDPRLKITAVVGRPELRRDCLIEARLVQPALLSK</sequence>
<dbReference type="EMBL" id="MU853401">
    <property type="protein sequence ID" value="KAK4138130.1"/>
    <property type="molecule type" value="Genomic_DNA"/>
</dbReference>
<dbReference type="SUPFAM" id="SSF46785">
    <property type="entry name" value="Winged helix' DNA-binding domain"/>
    <property type="match status" value="1"/>
</dbReference>
<accession>A0AAN6USJ7</accession>
<dbReference type="InterPro" id="IPR016461">
    <property type="entry name" value="COMT-like"/>
</dbReference>
<dbReference type="Gene3D" id="3.40.50.150">
    <property type="entry name" value="Vaccinia Virus protein VP39"/>
    <property type="match status" value="1"/>
</dbReference>
<evidence type="ECO:0000313" key="6">
    <source>
        <dbReference type="Proteomes" id="UP001304895"/>
    </source>
</evidence>
<evidence type="ECO:0000256" key="3">
    <source>
        <dbReference type="ARBA" id="ARBA00022691"/>
    </source>
</evidence>
<dbReference type="SUPFAM" id="SSF53335">
    <property type="entry name" value="S-adenosyl-L-methionine-dependent methyltransferases"/>
    <property type="match status" value="1"/>
</dbReference>
<reference evidence="5" key="1">
    <citation type="journal article" date="2023" name="Mol. Phylogenet. Evol.">
        <title>Genome-scale phylogeny and comparative genomics of the fungal order Sordariales.</title>
        <authorList>
            <person name="Hensen N."/>
            <person name="Bonometti L."/>
            <person name="Westerberg I."/>
            <person name="Brannstrom I.O."/>
            <person name="Guillou S."/>
            <person name="Cros-Aarteil S."/>
            <person name="Calhoun S."/>
            <person name="Haridas S."/>
            <person name="Kuo A."/>
            <person name="Mondo S."/>
            <person name="Pangilinan J."/>
            <person name="Riley R."/>
            <person name="LaButti K."/>
            <person name="Andreopoulos B."/>
            <person name="Lipzen A."/>
            <person name="Chen C."/>
            <person name="Yan M."/>
            <person name="Daum C."/>
            <person name="Ng V."/>
            <person name="Clum A."/>
            <person name="Steindorff A."/>
            <person name="Ohm R.A."/>
            <person name="Martin F."/>
            <person name="Silar P."/>
            <person name="Natvig D.O."/>
            <person name="Lalanne C."/>
            <person name="Gautier V."/>
            <person name="Ament-Velasquez S.L."/>
            <person name="Kruys A."/>
            <person name="Hutchinson M.I."/>
            <person name="Powell A.J."/>
            <person name="Barry K."/>
            <person name="Miller A.N."/>
            <person name="Grigoriev I.V."/>
            <person name="Debuchy R."/>
            <person name="Gladieux P."/>
            <person name="Hiltunen Thoren M."/>
            <person name="Johannesson H."/>
        </authorList>
    </citation>
    <scope>NUCLEOTIDE SEQUENCE</scope>
    <source>
        <strain evidence="5">CBS 123565</strain>
    </source>
</reference>
<dbReference type="InterPro" id="IPR036390">
    <property type="entry name" value="WH_DNA-bd_sf"/>
</dbReference>
<evidence type="ECO:0000256" key="1">
    <source>
        <dbReference type="ARBA" id="ARBA00022603"/>
    </source>
</evidence>
<evidence type="ECO:0000313" key="5">
    <source>
        <dbReference type="EMBL" id="KAK4138130.1"/>
    </source>
</evidence>
<evidence type="ECO:0000259" key="4">
    <source>
        <dbReference type="Pfam" id="PF00891"/>
    </source>
</evidence>
<dbReference type="PANTHER" id="PTHR43712">
    <property type="entry name" value="PUTATIVE (AFU_ORTHOLOGUE AFUA_4G14580)-RELATED"/>
    <property type="match status" value="1"/>
</dbReference>
<dbReference type="InterPro" id="IPR001077">
    <property type="entry name" value="COMT_C"/>
</dbReference>
<dbReference type="PROSITE" id="PS51683">
    <property type="entry name" value="SAM_OMT_II"/>
    <property type="match status" value="1"/>
</dbReference>
<keyword evidence="1 5" id="KW-0489">Methyltransferase</keyword>
<name>A0AAN6USJ7_9PEZI</name>
<dbReference type="Gene3D" id="1.10.10.10">
    <property type="entry name" value="Winged helix-like DNA-binding domain superfamily/Winged helix DNA-binding domain"/>
    <property type="match status" value="1"/>
</dbReference>
<keyword evidence="2" id="KW-0808">Transferase</keyword>
<comment type="caution">
    <text evidence="5">The sequence shown here is derived from an EMBL/GenBank/DDBJ whole genome shotgun (WGS) entry which is preliminary data.</text>
</comment>